<feature type="compositionally biased region" description="Low complexity" evidence="1">
    <location>
        <begin position="225"/>
        <end position="275"/>
    </location>
</feature>
<feature type="compositionally biased region" description="Low complexity" evidence="1">
    <location>
        <begin position="405"/>
        <end position="445"/>
    </location>
</feature>
<feature type="region of interest" description="Disordered" evidence="1">
    <location>
        <begin position="1"/>
        <end position="25"/>
    </location>
</feature>
<dbReference type="EMBL" id="KZ819670">
    <property type="protein sequence ID" value="PWN26746.1"/>
    <property type="molecule type" value="Genomic_DNA"/>
</dbReference>
<keyword evidence="3" id="KW-1185">Reference proteome</keyword>
<evidence type="ECO:0000313" key="2">
    <source>
        <dbReference type="EMBL" id="PWN26746.1"/>
    </source>
</evidence>
<dbReference type="AlphaFoldDB" id="A0A316UNA1"/>
<feature type="compositionally biased region" description="Basic and acidic residues" evidence="1">
    <location>
        <begin position="594"/>
        <end position="607"/>
    </location>
</feature>
<reference evidence="2 3" key="1">
    <citation type="journal article" date="2018" name="Mol. Biol. Evol.">
        <title>Broad Genomic Sampling Reveals a Smut Pathogenic Ancestry of the Fungal Clade Ustilaginomycotina.</title>
        <authorList>
            <person name="Kijpornyongpan T."/>
            <person name="Mondo S.J."/>
            <person name="Barry K."/>
            <person name="Sandor L."/>
            <person name="Lee J."/>
            <person name="Lipzen A."/>
            <person name="Pangilinan J."/>
            <person name="LaButti K."/>
            <person name="Hainaut M."/>
            <person name="Henrissat B."/>
            <person name="Grigoriev I.V."/>
            <person name="Spatafora J.W."/>
            <person name="Aime M.C."/>
        </authorList>
    </citation>
    <scope>NUCLEOTIDE SEQUENCE [LARGE SCALE GENOMIC DNA]</scope>
    <source>
        <strain evidence="2 3">MCA 5214</strain>
    </source>
</reference>
<organism evidence="2 3">
    <name type="scientific">Jaminaea rosea</name>
    <dbReference type="NCBI Taxonomy" id="1569628"/>
    <lineage>
        <taxon>Eukaryota</taxon>
        <taxon>Fungi</taxon>
        <taxon>Dikarya</taxon>
        <taxon>Basidiomycota</taxon>
        <taxon>Ustilaginomycotina</taxon>
        <taxon>Exobasidiomycetes</taxon>
        <taxon>Microstromatales</taxon>
        <taxon>Microstromatales incertae sedis</taxon>
        <taxon>Jaminaea</taxon>
    </lineage>
</organism>
<feature type="region of interest" description="Disordered" evidence="1">
    <location>
        <begin position="575"/>
        <end position="645"/>
    </location>
</feature>
<feature type="region of interest" description="Disordered" evidence="1">
    <location>
        <begin position="50"/>
        <end position="325"/>
    </location>
</feature>
<evidence type="ECO:0000313" key="3">
    <source>
        <dbReference type="Proteomes" id="UP000245884"/>
    </source>
</evidence>
<feature type="region of interest" description="Disordered" evidence="1">
    <location>
        <begin position="338"/>
        <end position="448"/>
    </location>
</feature>
<evidence type="ECO:0000256" key="1">
    <source>
        <dbReference type="SAM" id="MobiDB-lite"/>
    </source>
</evidence>
<dbReference type="GeneID" id="37028240"/>
<gene>
    <name evidence="2" type="ORF">BDZ90DRAFT_232861</name>
</gene>
<feature type="compositionally biased region" description="Basic and acidic residues" evidence="1">
    <location>
        <begin position="120"/>
        <end position="131"/>
    </location>
</feature>
<name>A0A316UNA1_9BASI</name>
<sequence length="645" mass="67122">MVAKATRSRQPLASSSSSGQIKRVYGSSIGPSVKRFRSLGPSSFAINQGWNGASSVSPLSSPSPSASHSLAITANTEAQQLDMGTFDGAGPSKTSRSRSSSASSCLSLPSTASSLSMFDDDGHDKGGRTQEQEPTPPSSPFEGQQQFDDKKIAGVELEGEQAPPSSQPGTRFNGLLKQRPSGLSADADGIVEDSLASTSALVVPAKRQRRAPKRSPTMLSEQASRRASSSATTNSRSVSASTSAHPQCKAGSRASSASSATSSLSSVPSASASPSESRRLTPPPSPSTLHALVTASTSRPAPPADHPGRSIAHAQSGCGGADRQTGMLLRDGRLLVYEDDDNDAGSKKAEVAVSNRPVTRSRASRALPPQEPPQQQPSEKEEPLAKRLLKRKASSRSRGGDSRGSEAGSSKAVSSQSGSSKTSRRASSSAAAGSSSGHSSGACGSRMVVLRRRGRASAPALVGRQVDEEPSTSDEELSAFFCNRPPRPKLRAHAQGVAAGASKTGRPSIQAAIRGRASLPSFPSTAPYKLRTPVLLPERSYYARTKREEASPTPGALQRRAEIIEKRVLQGIESEPPLAGRGRKVGAIEELDEMDGRKEEGLRRDEPAAATSSTAGDAAGIKGKGKLTSSATVKRSVAMRRKTMG</sequence>
<feature type="compositionally biased region" description="Low complexity" evidence="1">
    <location>
        <begin position="608"/>
        <end position="621"/>
    </location>
</feature>
<protein>
    <submittedName>
        <fullName evidence="2">Uncharacterized protein</fullName>
    </submittedName>
</protein>
<dbReference type="RefSeq" id="XP_025361358.1">
    <property type="nucleotide sequence ID" value="XM_025506417.1"/>
</dbReference>
<accession>A0A316UNA1</accession>
<dbReference type="Proteomes" id="UP000245884">
    <property type="component" value="Unassembled WGS sequence"/>
</dbReference>
<feature type="region of interest" description="Disordered" evidence="1">
    <location>
        <begin position="456"/>
        <end position="475"/>
    </location>
</feature>
<feature type="compositionally biased region" description="Low complexity" evidence="1">
    <location>
        <begin position="91"/>
        <end position="116"/>
    </location>
</feature>
<feature type="compositionally biased region" description="Low complexity" evidence="1">
    <location>
        <begin position="53"/>
        <end position="71"/>
    </location>
</feature>
<proteinExistence type="predicted"/>